<name>A0AA51YFY1_9EURY</name>
<evidence type="ECO:0000313" key="1">
    <source>
        <dbReference type="EMBL" id="WMW21406.1"/>
    </source>
</evidence>
<keyword evidence="2" id="KW-1185">Reference proteome</keyword>
<protein>
    <submittedName>
        <fullName evidence="1">Uncharacterized protein</fullName>
    </submittedName>
</protein>
<reference evidence="1" key="1">
    <citation type="submission" date="2023-08" db="EMBL/GenBank/DDBJ databases">
        <title>Methanolobus mangrovi sp. nov. and Methanolobus sediminis sp. nov, two novel methylotrophic methanogens isolated from mangrove sediments in China.</title>
        <authorList>
            <person name="Zhou J."/>
        </authorList>
    </citation>
    <scope>NUCLEOTIDE SEQUENCE</scope>
    <source>
        <strain evidence="1">FTZ2</strain>
    </source>
</reference>
<dbReference type="RefSeq" id="WP_309307192.1">
    <property type="nucleotide sequence ID" value="NZ_CP133594.1"/>
</dbReference>
<sequence>MKDTNDTQVQLAGFDVYNSKMDEKNQPETEYIFSPLSGKLSPEQIGRLLKISPIGEKEVLRGL</sequence>
<organism evidence="1 2">
    <name type="scientific">Methanolobus mangrovi</name>
    <dbReference type="NCBI Taxonomy" id="3072977"/>
    <lineage>
        <taxon>Archaea</taxon>
        <taxon>Methanobacteriati</taxon>
        <taxon>Methanobacteriota</taxon>
        <taxon>Stenosarchaea group</taxon>
        <taxon>Methanomicrobia</taxon>
        <taxon>Methanosarcinales</taxon>
        <taxon>Methanosarcinaceae</taxon>
        <taxon>Methanolobus</taxon>
    </lineage>
</organism>
<accession>A0AA51YFY1</accession>
<proteinExistence type="predicted"/>
<dbReference type="EMBL" id="CP133594">
    <property type="protein sequence ID" value="WMW21406.1"/>
    <property type="molecule type" value="Genomic_DNA"/>
</dbReference>
<dbReference type="GeneID" id="84230136"/>
<dbReference type="KEGG" id="mmav:RE476_08305"/>
<dbReference type="AlphaFoldDB" id="A0AA51YFY1"/>
<dbReference type="Proteomes" id="UP001183006">
    <property type="component" value="Chromosome"/>
</dbReference>
<gene>
    <name evidence="1" type="ORF">RE476_08305</name>
</gene>
<evidence type="ECO:0000313" key="2">
    <source>
        <dbReference type="Proteomes" id="UP001183006"/>
    </source>
</evidence>